<name>A0ABM2XPR5_MESAU</name>
<feature type="transmembrane region" description="Helical" evidence="5">
    <location>
        <begin position="299"/>
        <end position="318"/>
    </location>
</feature>
<dbReference type="RefSeq" id="XP_040604720.1">
    <property type="nucleotide sequence ID" value="XM_040748786.1"/>
</dbReference>
<dbReference type="InterPro" id="IPR036259">
    <property type="entry name" value="MFS_trans_sf"/>
</dbReference>
<dbReference type="Gene3D" id="1.20.1250.20">
    <property type="entry name" value="MFS general substrate transporter like domains"/>
    <property type="match status" value="1"/>
</dbReference>
<feature type="transmembrane region" description="Helical" evidence="5">
    <location>
        <begin position="387"/>
        <end position="407"/>
    </location>
</feature>
<dbReference type="Pfam" id="PF00083">
    <property type="entry name" value="Sugar_tr"/>
    <property type="match status" value="1"/>
</dbReference>
<feature type="transmembrane region" description="Helical" evidence="5">
    <location>
        <begin position="240"/>
        <end position="259"/>
    </location>
</feature>
<dbReference type="SUPFAM" id="SSF103473">
    <property type="entry name" value="MFS general substrate transporter"/>
    <property type="match status" value="1"/>
</dbReference>
<evidence type="ECO:0000256" key="4">
    <source>
        <dbReference type="ARBA" id="ARBA00023136"/>
    </source>
</evidence>
<evidence type="ECO:0000256" key="2">
    <source>
        <dbReference type="ARBA" id="ARBA00022692"/>
    </source>
</evidence>
<keyword evidence="6" id="KW-1185">Reference proteome</keyword>
<dbReference type="PANTHER" id="PTHR24064">
    <property type="entry name" value="SOLUTE CARRIER FAMILY 22 MEMBER"/>
    <property type="match status" value="1"/>
</dbReference>
<evidence type="ECO:0000256" key="5">
    <source>
        <dbReference type="SAM" id="Phobius"/>
    </source>
</evidence>
<feature type="transmembrane region" description="Helical" evidence="5">
    <location>
        <begin position="271"/>
        <end position="292"/>
    </location>
</feature>
<evidence type="ECO:0000313" key="7">
    <source>
        <dbReference type="RefSeq" id="XP_040604720.1"/>
    </source>
</evidence>
<feature type="transmembrane region" description="Helical" evidence="5">
    <location>
        <begin position="324"/>
        <end position="347"/>
    </location>
</feature>
<comment type="subcellular location">
    <subcellularLocation>
        <location evidence="1">Membrane</location>
        <topology evidence="1">Multi-pass membrane protein</topology>
    </subcellularLocation>
</comment>
<reference evidence="7" key="1">
    <citation type="submission" date="2025-08" db="UniProtKB">
        <authorList>
            <consortium name="RefSeq"/>
        </authorList>
    </citation>
    <scope>IDENTIFICATION</scope>
    <source>
        <tissue evidence="7">Liver</tissue>
    </source>
</reference>
<dbReference type="Proteomes" id="UP000886700">
    <property type="component" value="Unplaced"/>
</dbReference>
<keyword evidence="4 5" id="KW-0472">Membrane</keyword>
<evidence type="ECO:0000313" key="6">
    <source>
        <dbReference type="Proteomes" id="UP000886700"/>
    </source>
</evidence>
<proteinExistence type="predicted"/>
<sequence length="445" mass="48011">MAFPELLDRVGGLGRFQVLQIVVLVTPILWATSQNMLENFSAAVPRHRCWVPLLDNSTAQASVAGDLGPDALLAISIPPGPAQQPHQCRRFRQPQWQLMDSNATATNWSDAAVEPCEDGWVYDRSTFVSTIVTTWDLVCDSKALRPMAQSIYLAGILIGAAVCGHASDRWLPESARWLLTVGKVDQGLKELQRVAAINRKKTEGDTLTVEVLQSAMQEELSGNQTAASLGTLLHTPGLRLRIFISMLCWFSFGFTFYGLALNLQSLGSNIFLLQALIGVVDLPVKIGSLLLLKYLGRRLCQASSLVLPGLCILANILVPHEMEVLSSSLAVLGLGSLGAAFTCATIFSSELFPTVLRMTAVGLCQIATRGGAILGPLVPLLGVYGSWMPLLVYGVLSVLSGLAALLLPETKNLPLPDTIQDIQKQSVKKVTHDTGGQSILMSTWL</sequence>
<evidence type="ECO:0000256" key="1">
    <source>
        <dbReference type="ARBA" id="ARBA00004141"/>
    </source>
</evidence>
<organism evidence="6 7">
    <name type="scientific">Mesocricetus auratus</name>
    <name type="common">Golden hamster</name>
    <dbReference type="NCBI Taxonomy" id="10036"/>
    <lineage>
        <taxon>Eukaryota</taxon>
        <taxon>Metazoa</taxon>
        <taxon>Chordata</taxon>
        <taxon>Craniata</taxon>
        <taxon>Vertebrata</taxon>
        <taxon>Euteleostomi</taxon>
        <taxon>Mammalia</taxon>
        <taxon>Eutheria</taxon>
        <taxon>Euarchontoglires</taxon>
        <taxon>Glires</taxon>
        <taxon>Rodentia</taxon>
        <taxon>Myomorpha</taxon>
        <taxon>Muroidea</taxon>
        <taxon>Cricetidae</taxon>
        <taxon>Cricetinae</taxon>
        <taxon>Mesocricetus</taxon>
    </lineage>
</organism>
<evidence type="ECO:0000256" key="3">
    <source>
        <dbReference type="ARBA" id="ARBA00022989"/>
    </source>
</evidence>
<gene>
    <name evidence="7" type="primary">Slc22a12</name>
</gene>
<accession>A0ABM2XPR5</accession>
<protein>
    <submittedName>
        <fullName evidence="7">Solute carrier family 22 member 12 isoform X3</fullName>
    </submittedName>
</protein>
<dbReference type="GeneID" id="101835453"/>
<dbReference type="InterPro" id="IPR005828">
    <property type="entry name" value="MFS_sugar_transport-like"/>
</dbReference>
<keyword evidence="3 5" id="KW-1133">Transmembrane helix</keyword>
<keyword evidence="2 5" id="KW-0812">Transmembrane</keyword>